<evidence type="ECO:0000259" key="13">
    <source>
        <dbReference type="PROSITE" id="PS50109"/>
    </source>
</evidence>
<dbReference type="CDD" id="cd16922">
    <property type="entry name" value="HATPase_EvgS-ArcB-TorS-like"/>
    <property type="match status" value="1"/>
</dbReference>
<dbReference type="PANTHER" id="PTHR45339">
    <property type="entry name" value="HYBRID SIGNAL TRANSDUCTION HISTIDINE KINASE J"/>
    <property type="match status" value="1"/>
</dbReference>
<dbReference type="PROSITE" id="PS50110">
    <property type="entry name" value="RESPONSE_REGULATORY"/>
    <property type="match status" value="1"/>
</dbReference>
<dbReference type="SUPFAM" id="SSF47384">
    <property type="entry name" value="Homodimeric domain of signal transducing histidine kinase"/>
    <property type="match status" value="1"/>
</dbReference>
<keyword evidence="18" id="KW-1185">Reference proteome</keyword>
<feature type="domain" description="Response regulatory" evidence="14">
    <location>
        <begin position="824"/>
        <end position="942"/>
    </location>
</feature>
<dbReference type="InterPro" id="IPR008207">
    <property type="entry name" value="Sig_transdc_His_kin_Hpt_dom"/>
</dbReference>
<dbReference type="Gene3D" id="3.30.565.10">
    <property type="entry name" value="Histidine kinase-like ATPase, C-terminal domain"/>
    <property type="match status" value="1"/>
</dbReference>
<evidence type="ECO:0000256" key="10">
    <source>
        <dbReference type="PROSITE-ProRule" id="PRU00110"/>
    </source>
</evidence>
<evidence type="ECO:0000256" key="4">
    <source>
        <dbReference type="ARBA" id="ARBA00022475"/>
    </source>
</evidence>
<dbReference type="SMART" id="SM00388">
    <property type="entry name" value="HisKA"/>
    <property type="match status" value="1"/>
</dbReference>
<dbReference type="GO" id="GO:0000155">
    <property type="term" value="F:phosphorelay sensor kinase activity"/>
    <property type="evidence" value="ECO:0007669"/>
    <property type="project" value="InterPro"/>
</dbReference>
<comment type="subcellular location">
    <subcellularLocation>
        <location evidence="2">Cell membrane</location>
        <topology evidence="2">Multi-pass membrane protein</topology>
    </subcellularLocation>
</comment>
<dbReference type="AlphaFoldDB" id="A0A850RM01"/>
<feature type="domain" description="CHASE" evidence="15">
    <location>
        <begin position="249"/>
        <end position="487"/>
    </location>
</feature>
<dbReference type="Gene3D" id="3.40.50.2300">
    <property type="match status" value="1"/>
</dbReference>
<feature type="modified residue" description="4-aspartylphosphate" evidence="11">
    <location>
        <position position="875"/>
    </location>
</feature>
<feature type="domain" description="Histidine kinase" evidence="13">
    <location>
        <begin position="576"/>
        <end position="797"/>
    </location>
</feature>
<dbReference type="InterPro" id="IPR005467">
    <property type="entry name" value="His_kinase_dom"/>
</dbReference>
<feature type="domain" description="HPt" evidence="16">
    <location>
        <begin position="989"/>
        <end position="1081"/>
    </location>
</feature>
<dbReference type="Gene3D" id="3.30.450.350">
    <property type="entry name" value="CHASE domain"/>
    <property type="match status" value="1"/>
</dbReference>
<dbReference type="SUPFAM" id="SSF47226">
    <property type="entry name" value="Histidine-containing phosphotransfer domain, HPT domain"/>
    <property type="match status" value="1"/>
</dbReference>
<evidence type="ECO:0000259" key="15">
    <source>
        <dbReference type="PROSITE" id="PS50839"/>
    </source>
</evidence>
<dbReference type="CDD" id="cd00082">
    <property type="entry name" value="HisKA"/>
    <property type="match status" value="1"/>
</dbReference>
<keyword evidence="6 12" id="KW-0812">Transmembrane</keyword>
<feature type="transmembrane region" description="Helical" evidence="12">
    <location>
        <begin position="76"/>
        <end position="97"/>
    </location>
</feature>
<dbReference type="PROSITE" id="PS50894">
    <property type="entry name" value="HPT"/>
    <property type="match status" value="1"/>
</dbReference>
<dbReference type="SMART" id="SM00448">
    <property type="entry name" value="REC"/>
    <property type="match status" value="1"/>
</dbReference>
<dbReference type="Pfam" id="PF02518">
    <property type="entry name" value="HATPase_c"/>
    <property type="match status" value="1"/>
</dbReference>
<dbReference type="CDD" id="cd17546">
    <property type="entry name" value="REC_hyHK_CKI1_RcsC-like"/>
    <property type="match status" value="1"/>
</dbReference>
<evidence type="ECO:0000256" key="9">
    <source>
        <dbReference type="ARBA" id="ARBA00023136"/>
    </source>
</evidence>
<evidence type="ECO:0000256" key="6">
    <source>
        <dbReference type="ARBA" id="ARBA00022692"/>
    </source>
</evidence>
<dbReference type="InterPro" id="IPR011006">
    <property type="entry name" value="CheY-like_superfamily"/>
</dbReference>
<dbReference type="InterPro" id="IPR036097">
    <property type="entry name" value="HisK_dim/P_sf"/>
</dbReference>
<dbReference type="InterPro" id="IPR006189">
    <property type="entry name" value="CHASE_dom"/>
</dbReference>
<proteinExistence type="predicted"/>
<dbReference type="EC" id="2.7.13.3" evidence="3"/>
<accession>A0A850RM01</accession>
<evidence type="ECO:0000256" key="11">
    <source>
        <dbReference type="PROSITE-ProRule" id="PRU00169"/>
    </source>
</evidence>
<dbReference type="SMART" id="SM00387">
    <property type="entry name" value="HATPase_c"/>
    <property type="match status" value="1"/>
</dbReference>
<evidence type="ECO:0000256" key="8">
    <source>
        <dbReference type="ARBA" id="ARBA00023012"/>
    </source>
</evidence>
<dbReference type="FunFam" id="3.30.565.10:FF:000010">
    <property type="entry name" value="Sensor histidine kinase RcsC"/>
    <property type="match status" value="1"/>
</dbReference>
<keyword evidence="7 12" id="KW-1133">Transmembrane helix</keyword>
<dbReference type="InterPro" id="IPR036641">
    <property type="entry name" value="HPT_dom_sf"/>
</dbReference>
<feature type="modified residue" description="Phosphohistidine" evidence="10">
    <location>
        <position position="1028"/>
    </location>
</feature>
<evidence type="ECO:0000313" key="18">
    <source>
        <dbReference type="Proteomes" id="UP000592294"/>
    </source>
</evidence>
<keyword evidence="9 12" id="KW-0472">Membrane</keyword>
<dbReference type="SMART" id="SM01079">
    <property type="entry name" value="CHASE"/>
    <property type="match status" value="1"/>
</dbReference>
<dbReference type="Pfam" id="PF03924">
    <property type="entry name" value="CHASE"/>
    <property type="match status" value="1"/>
</dbReference>
<dbReference type="InterPro" id="IPR003594">
    <property type="entry name" value="HATPase_dom"/>
</dbReference>
<evidence type="ECO:0000256" key="5">
    <source>
        <dbReference type="ARBA" id="ARBA00022553"/>
    </source>
</evidence>
<dbReference type="SUPFAM" id="SSF55874">
    <property type="entry name" value="ATPase domain of HSP90 chaperone/DNA topoisomerase II/histidine kinase"/>
    <property type="match status" value="1"/>
</dbReference>
<dbReference type="Pfam" id="PF05231">
    <property type="entry name" value="MASE1"/>
    <property type="match status" value="1"/>
</dbReference>
<reference evidence="17 18" key="1">
    <citation type="submission" date="2020-06" db="EMBL/GenBank/DDBJ databases">
        <title>Whole-genome sequence of Allochromatium humboldtianum DSM 21881, type strain.</title>
        <authorList>
            <person name="Kyndt J.A."/>
            <person name="Meyer T.E."/>
        </authorList>
    </citation>
    <scope>NUCLEOTIDE SEQUENCE [LARGE SCALE GENOMIC DNA]</scope>
    <source>
        <strain evidence="17 18">DSM 21881</strain>
    </source>
</reference>
<dbReference type="InterPro" id="IPR007895">
    <property type="entry name" value="MASE1"/>
</dbReference>
<dbReference type="PANTHER" id="PTHR45339:SF3">
    <property type="entry name" value="HISTIDINE KINASE"/>
    <property type="match status" value="1"/>
</dbReference>
<dbReference type="InterPro" id="IPR004358">
    <property type="entry name" value="Sig_transdc_His_kin-like_C"/>
</dbReference>
<evidence type="ECO:0000256" key="1">
    <source>
        <dbReference type="ARBA" id="ARBA00000085"/>
    </source>
</evidence>
<dbReference type="RefSeq" id="WP_176977239.1">
    <property type="nucleotide sequence ID" value="NZ_JABZEO010000010.1"/>
</dbReference>
<dbReference type="Gene3D" id="1.20.120.160">
    <property type="entry name" value="HPT domain"/>
    <property type="match status" value="1"/>
</dbReference>
<dbReference type="GO" id="GO:0005524">
    <property type="term" value="F:ATP binding"/>
    <property type="evidence" value="ECO:0007669"/>
    <property type="project" value="UniProtKB-KW"/>
</dbReference>
<comment type="catalytic activity">
    <reaction evidence="1">
        <text>ATP + protein L-histidine = ADP + protein N-phospho-L-histidine.</text>
        <dbReference type="EC" id="2.7.13.3"/>
    </reaction>
</comment>
<feature type="transmembrane region" description="Helical" evidence="12">
    <location>
        <begin position="188"/>
        <end position="207"/>
    </location>
</feature>
<feature type="transmembrane region" description="Helical" evidence="12">
    <location>
        <begin position="117"/>
        <end position="143"/>
    </location>
</feature>
<dbReference type="PROSITE" id="PS50839">
    <property type="entry name" value="CHASE"/>
    <property type="match status" value="1"/>
</dbReference>
<gene>
    <name evidence="17" type="ORF">HW932_14650</name>
</gene>
<keyword evidence="4" id="KW-1003">Cell membrane</keyword>
<comment type="caution">
    <text evidence="17">The sequence shown here is derived from an EMBL/GenBank/DDBJ whole genome shotgun (WGS) entry which is preliminary data.</text>
</comment>
<dbReference type="InterPro" id="IPR042240">
    <property type="entry name" value="CHASE_sf"/>
</dbReference>
<dbReference type="PROSITE" id="PS50109">
    <property type="entry name" value="HIS_KIN"/>
    <property type="match status" value="1"/>
</dbReference>
<keyword evidence="8" id="KW-0902">Two-component regulatory system</keyword>
<protein>
    <recommendedName>
        <fullName evidence="3">histidine kinase</fullName>
        <ecNumber evidence="3">2.7.13.3</ecNumber>
    </recommendedName>
</protein>
<dbReference type="Pfam" id="PF00512">
    <property type="entry name" value="HisKA"/>
    <property type="match status" value="1"/>
</dbReference>
<keyword evidence="5 11" id="KW-0597">Phosphoprotein</keyword>
<evidence type="ECO:0000256" key="2">
    <source>
        <dbReference type="ARBA" id="ARBA00004651"/>
    </source>
</evidence>
<evidence type="ECO:0000259" key="16">
    <source>
        <dbReference type="PROSITE" id="PS50894"/>
    </source>
</evidence>
<dbReference type="Proteomes" id="UP000592294">
    <property type="component" value="Unassembled WGS sequence"/>
</dbReference>
<name>A0A850RM01_9GAMM</name>
<evidence type="ECO:0000256" key="3">
    <source>
        <dbReference type="ARBA" id="ARBA00012438"/>
    </source>
</evidence>
<dbReference type="PRINTS" id="PR00344">
    <property type="entry name" value="BCTRLSENSOR"/>
</dbReference>
<evidence type="ECO:0000256" key="7">
    <source>
        <dbReference type="ARBA" id="ARBA00022989"/>
    </source>
</evidence>
<evidence type="ECO:0000259" key="14">
    <source>
        <dbReference type="PROSITE" id="PS50110"/>
    </source>
</evidence>
<dbReference type="InterPro" id="IPR003661">
    <property type="entry name" value="HisK_dim/P_dom"/>
</dbReference>
<evidence type="ECO:0000256" key="12">
    <source>
        <dbReference type="SAM" id="Phobius"/>
    </source>
</evidence>
<feature type="transmembrane region" description="Helical" evidence="12">
    <location>
        <begin position="155"/>
        <end position="176"/>
    </location>
</feature>
<dbReference type="EMBL" id="JABZEO010000010">
    <property type="protein sequence ID" value="NVZ10501.1"/>
    <property type="molecule type" value="Genomic_DNA"/>
</dbReference>
<dbReference type="InterPro" id="IPR036890">
    <property type="entry name" value="HATPase_C_sf"/>
</dbReference>
<dbReference type="InterPro" id="IPR001789">
    <property type="entry name" value="Sig_transdc_resp-reg_receiver"/>
</dbReference>
<dbReference type="Pfam" id="PF00072">
    <property type="entry name" value="Response_reg"/>
    <property type="match status" value="1"/>
</dbReference>
<evidence type="ECO:0000313" key="17">
    <source>
        <dbReference type="EMBL" id="NVZ10501.1"/>
    </source>
</evidence>
<organism evidence="17 18">
    <name type="scientific">Allochromatium humboldtianum</name>
    <dbReference type="NCBI Taxonomy" id="504901"/>
    <lineage>
        <taxon>Bacteria</taxon>
        <taxon>Pseudomonadati</taxon>
        <taxon>Pseudomonadota</taxon>
        <taxon>Gammaproteobacteria</taxon>
        <taxon>Chromatiales</taxon>
        <taxon>Chromatiaceae</taxon>
        <taxon>Allochromatium</taxon>
    </lineage>
</organism>
<sequence>MGLILLLALTYLLLGATGLLLAIPPGYASPVFPAAGLALAAGLQFGPRILPGVWLGSSLLNVGHAWISGHLSPTTLTVALAIGVGAGLQAGAGAWLVRHRQGSTWRALEREQDAIRFLFLGGVLAGVVSPTVAVGTLVLSGVIAPAGAPYTWWTWYVGDVLGVLAFAPLALCLFNRRDRLWGERLRRTVLPVLLTLALAILAFWGTARWVAQTQANALGDDGDLLAQGIADRLITQREILASLRHFVEATPDFSFAQFERFTRRTLEDNPDVFALSYNDLVTDRERPTFEARISALSPLGPFQITERDAERRLIRATTRPEYVTVRYIVPLAGNTPAVGYDINSEPIRRLAIERARTTNAMAVTAPILLVQESQPRVGLLQLLPIETQTPAKVQAGSRRDFMEADEAQLRHQGFAVGVIKVDEMIDIATDGRVPPGLSFQLTDVEADPERALLYRSGERVAGPSAAPATSADWSTHLRMGDRDWLLTVSVDEDYRQAHLPWLAWAVGVVGLLFATLLQVLMLGMTGRAAFIQRQNEQLHLAKEEIRVLNADLEAKVEARTAEARAASAAKSEFLSHMSHEIRTPLNAVLGLVQVMEQSSTNPEQRDLITSIRAAGRSLMLLLNDILDLSKIEAGKLQLESRPFFLASMLEQLESLLGPTARAKGLHFAIDTAPLPSGALVGDPLRLEQILTNLIGNAIKFTDQGEVRLSLRTLDESETGARLRFDVTDTGVGIAPSVLPQLFTAFNQGDSGISRRFGGTGLGLAISKRMVELMGGAIGVKSREGVGSRFWFELPFARTDTDPVVIPTLYSAGITAAGSRLLGGHYLIVDDNALNLDVLERMLELQGARVTRAGDGHAAMEQLRTQAEDFDAVLMDVQMPVLDGLSATRAIRGELGLTQLPVIAVTAGVLKEEQQRVHEAGVDALLPKPVELEQLVAILSRWAPHPTAGPDADAATSGVSGASGDDSPVAALPVIAGLDPAHVDRLTQGDVAFYRRLLSGLVAEARGVPEQVRADLAQGVETEAAARLHRLCGVAANVGAVELVATIRALETALHKARPVPTAGLEAFERQVARLLASADPWLAQTEPTPVELPVDDEAELDPAQLAALREALATNRPRSARQLFAELHAGLSRHYGPKVVQAMATPLAALDFPAALGALDAALSGTDTVPDVPLPEP</sequence>
<dbReference type="GO" id="GO:0005886">
    <property type="term" value="C:plasma membrane"/>
    <property type="evidence" value="ECO:0007669"/>
    <property type="project" value="UniProtKB-SubCell"/>
</dbReference>
<dbReference type="Gene3D" id="1.10.287.130">
    <property type="match status" value="1"/>
</dbReference>
<dbReference type="SUPFAM" id="SSF52172">
    <property type="entry name" value="CheY-like"/>
    <property type="match status" value="1"/>
</dbReference>